<reference evidence="4" key="1">
    <citation type="submission" date="2016-10" db="EMBL/GenBank/DDBJ databases">
        <authorList>
            <person name="Varghese N."/>
            <person name="Submissions S."/>
        </authorList>
    </citation>
    <scope>NUCLEOTIDE SEQUENCE [LARGE SCALE GENOMIC DNA]</scope>
    <source>
        <strain evidence="4">DSM 13327</strain>
    </source>
</reference>
<dbReference type="PROSITE" id="PS50112">
    <property type="entry name" value="PAS"/>
    <property type="match status" value="1"/>
</dbReference>
<evidence type="ECO:0000259" key="1">
    <source>
        <dbReference type="PROSITE" id="PS50112"/>
    </source>
</evidence>
<accession>A0A1I4LKS3</accession>
<dbReference type="PROSITE" id="PS50887">
    <property type="entry name" value="GGDEF"/>
    <property type="match status" value="1"/>
</dbReference>
<dbReference type="InterPro" id="IPR029787">
    <property type="entry name" value="Nucleotide_cyclase"/>
</dbReference>
<dbReference type="PANTHER" id="PTHR44757">
    <property type="entry name" value="DIGUANYLATE CYCLASE DGCP"/>
    <property type="match status" value="1"/>
</dbReference>
<dbReference type="InterPro" id="IPR043128">
    <property type="entry name" value="Rev_trsase/Diguanyl_cyclase"/>
</dbReference>
<dbReference type="NCBIfam" id="TIGR00254">
    <property type="entry name" value="GGDEF"/>
    <property type="match status" value="1"/>
</dbReference>
<dbReference type="SMART" id="SM00091">
    <property type="entry name" value="PAS"/>
    <property type="match status" value="1"/>
</dbReference>
<dbReference type="Proteomes" id="UP000199520">
    <property type="component" value="Unassembled WGS sequence"/>
</dbReference>
<dbReference type="RefSeq" id="WP_090938494.1">
    <property type="nucleotide sequence ID" value="NZ_FOTS01000025.1"/>
</dbReference>
<dbReference type="PANTHER" id="PTHR44757:SF2">
    <property type="entry name" value="BIOFILM ARCHITECTURE MAINTENANCE PROTEIN MBAA"/>
    <property type="match status" value="1"/>
</dbReference>
<gene>
    <name evidence="3" type="ORF">SAMN04490355_102556</name>
</gene>
<feature type="domain" description="PAS" evidence="1">
    <location>
        <begin position="10"/>
        <end position="58"/>
    </location>
</feature>
<evidence type="ECO:0000313" key="4">
    <source>
        <dbReference type="Proteomes" id="UP000199520"/>
    </source>
</evidence>
<feature type="domain" description="GGDEF" evidence="2">
    <location>
        <begin position="159"/>
        <end position="290"/>
    </location>
</feature>
<organism evidence="3 4">
    <name type="scientific">Pelosinus propionicus DSM 13327</name>
    <dbReference type="NCBI Taxonomy" id="1123291"/>
    <lineage>
        <taxon>Bacteria</taxon>
        <taxon>Bacillati</taxon>
        <taxon>Bacillota</taxon>
        <taxon>Negativicutes</taxon>
        <taxon>Selenomonadales</taxon>
        <taxon>Sporomusaceae</taxon>
        <taxon>Pelosinus</taxon>
    </lineage>
</organism>
<dbReference type="SUPFAM" id="SSF55073">
    <property type="entry name" value="Nucleotide cyclase"/>
    <property type="match status" value="1"/>
</dbReference>
<name>A0A1I4LKS3_9FIRM</name>
<dbReference type="InterPro" id="IPR035965">
    <property type="entry name" value="PAS-like_dom_sf"/>
</dbReference>
<dbReference type="CDD" id="cd00130">
    <property type="entry name" value="PAS"/>
    <property type="match status" value="1"/>
</dbReference>
<dbReference type="NCBIfam" id="TIGR00229">
    <property type="entry name" value="sensory_box"/>
    <property type="match status" value="1"/>
</dbReference>
<dbReference type="InterPro" id="IPR000014">
    <property type="entry name" value="PAS"/>
</dbReference>
<dbReference type="SUPFAM" id="SSF55785">
    <property type="entry name" value="PYP-like sensor domain (PAS domain)"/>
    <property type="match status" value="1"/>
</dbReference>
<protein>
    <submittedName>
        <fullName evidence="3">PAS domain S-box-containing protein/diguanylate cyclase (GGDEF) domain-containing protein</fullName>
    </submittedName>
</protein>
<dbReference type="SMART" id="SM00267">
    <property type="entry name" value="GGDEF"/>
    <property type="match status" value="1"/>
</dbReference>
<keyword evidence="4" id="KW-1185">Reference proteome</keyword>
<dbReference type="Gene3D" id="3.30.70.270">
    <property type="match status" value="1"/>
</dbReference>
<proteinExistence type="predicted"/>
<evidence type="ECO:0000259" key="2">
    <source>
        <dbReference type="PROSITE" id="PS50887"/>
    </source>
</evidence>
<dbReference type="AlphaFoldDB" id="A0A1I4LKS3"/>
<dbReference type="EMBL" id="FOTS01000025">
    <property type="protein sequence ID" value="SFL91585.1"/>
    <property type="molecule type" value="Genomic_DNA"/>
</dbReference>
<dbReference type="InterPro" id="IPR000160">
    <property type="entry name" value="GGDEF_dom"/>
</dbReference>
<dbReference type="InterPro" id="IPR052155">
    <property type="entry name" value="Biofilm_reg_signaling"/>
</dbReference>
<dbReference type="OrthoDB" id="1677693at2"/>
<sequence>MDMIKNLAFLDYLFDGIYLVDKEGTILFANHSAEKISGHIATEIVGHKYSDDILQEDSNKKEPFCLSNPILSEKAVYLRHKDNSLIPISIRLIPLLNDEGLNNVTLIAFTKTIFIENMNQVKDLARKAFIDTLTGLPNKEYLDSKLKSLLTSTEIQNNNTLGLFFVKLDNLKQINDIHGTLAGDMTLKAIAKNLFDNKQHPNNIICRWDSSLFFVLTNFDKKFLMLNWASKIKNVLQELTVPGYNNLSTTIYISGVISPLGENLDNLYVALDEELKNSYQSGSNISIRDLPTT</sequence>
<dbReference type="Pfam" id="PF00990">
    <property type="entry name" value="GGDEF"/>
    <property type="match status" value="1"/>
</dbReference>
<dbReference type="Pfam" id="PF13426">
    <property type="entry name" value="PAS_9"/>
    <property type="match status" value="1"/>
</dbReference>
<evidence type="ECO:0000313" key="3">
    <source>
        <dbReference type="EMBL" id="SFL91585.1"/>
    </source>
</evidence>
<dbReference type="STRING" id="1123291.SAMN04490355_102556"/>
<dbReference type="Gene3D" id="3.30.450.20">
    <property type="entry name" value="PAS domain"/>
    <property type="match status" value="1"/>
</dbReference>
<dbReference type="CDD" id="cd01949">
    <property type="entry name" value="GGDEF"/>
    <property type="match status" value="1"/>
</dbReference>